<dbReference type="SUPFAM" id="SSF56672">
    <property type="entry name" value="DNA/RNA polymerases"/>
    <property type="match status" value="1"/>
</dbReference>
<accession>A0AAQ3PIF5</accession>
<dbReference type="AlphaFoldDB" id="A0AAQ3PIF5"/>
<dbReference type="PANTHER" id="PTHR33116">
    <property type="entry name" value="REVERSE TRANSCRIPTASE ZINC-BINDING DOMAIN-CONTAINING PROTEIN-RELATED-RELATED"/>
    <property type="match status" value="1"/>
</dbReference>
<name>A0AAQ3PIF5_PASNO</name>
<evidence type="ECO:0008006" key="3">
    <source>
        <dbReference type="Google" id="ProtNLM"/>
    </source>
</evidence>
<reference evidence="1 2" key="1">
    <citation type="submission" date="2024-02" db="EMBL/GenBank/DDBJ databases">
        <title>High-quality chromosome-scale genome assembly of Pensacola bahiagrass (Paspalum notatum Flugge var. saurae).</title>
        <authorList>
            <person name="Vega J.M."/>
            <person name="Podio M."/>
            <person name="Orjuela J."/>
            <person name="Siena L.A."/>
            <person name="Pessino S.C."/>
            <person name="Combes M.C."/>
            <person name="Mariac C."/>
            <person name="Albertini E."/>
            <person name="Pupilli F."/>
            <person name="Ortiz J.P.A."/>
            <person name="Leblanc O."/>
        </authorList>
    </citation>
    <scope>NUCLEOTIDE SEQUENCE [LARGE SCALE GENOMIC DNA]</scope>
    <source>
        <strain evidence="1">R1</strain>
        <tissue evidence="1">Leaf</tissue>
    </source>
</reference>
<organism evidence="1 2">
    <name type="scientific">Paspalum notatum var. saurae</name>
    <dbReference type="NCBI Taxonomy" id="547442"/>
    <lineage>
        <taxon>Eukaryota</taxon>
        <taxon>Viridiplantae</taxon>
        <taxon>Streptophyta</taxon>
        <taxon>Embryophyta</taxon>
        <taxon>Tracheophyta</taxon>
        <taxon>Spermatophyta</taxon>
        <taxon>Magnoliopsida</taxon>
        <taxon>Liliopsida</taxon>
        <taxon>Poales</taxon>
        <taxon>Poaceae</taxon>
        <taxon>PACMAD clade</taxon>
        <taxon>Panicoideae</taxon>
        <taxon>Andropogonodae</taxon>
        <taxon>Paspaleae</taxon>
        <taxon>Paspalinae</taxon>
        <taxon>Paspalum</taxon>
    </lineage>
</organism>
<evidence type="ECO:0000313" key="1">
    <source>
        <dbReference type="EMBL" id="WVZ50231.1"/>
    </source>
</evidence>
<evidence type="ECO:0000313" key="2">
    <source>
        <dbReference type="Proteomes" id="UP001341281"/>
    </source>
</evidence>
<proteinExistence type="predicted"/>
<dbReference type="PANTHER" id="PTHR33116:SF87">
    <property type="entry name" value="OS01G0158850 PROTEIN"/>
    <property type="match status" value="1"/>
</dbReference>
<dbReference type="InterPro" id="IPR043502">
    <property type="entry name" value="DNA/RNA_pol_sf"/>
</dbReference>
<keyword evidence="2" id="KW-1185">Reference proteome</keyword>
<dbReference type="Proteomes" id="UP001341281">
    <property type="component" value="Chromosome 01"/>
</dbReference>
<dbReference type="EMBL" id="CP144745">
    <property type="protein sequence ID" value="WVZ50231.1"/>
    <property type="molecule type" value="Genomic_DNA"/>
</dbReference>
<protein>
    <recommendedName>
        <fullName evidence="3">Reverse transcriptase domain-containing protein</fullName>
    </recommendedName>
</protein>
<gene>
    <name evidence="1" type="ORF">U9M48_001505</name>
</gene>
<sequence>MTSETCMTKKELIGRPDDKEMGVTNGQVCGVVPHLVDGGLSILQYADDTVLFFDHDLEQAKNMKMILCMFEELSGLKINFHKGEIFCFGQARECESLKSNLFGCKVGEYPFRYLGLPMHFRKLNNKDWKSIEDRYLGLPMHFRKLNNKDWKSIEDRIENKLSNWKGKMLSYGGRLFVYVFFEVPRGILRKIDYFRSRFFWQNDSHKKKYRLLCNEEGMCQELIKNKYLKEKPLAQVENKLGDSYFWRSLIKVKDLFLNSGRFKLVSSNQLRRALVGNNLHEWHNLVANLMFVNLEEGNDTFVWGLHKSGSFSVKSMYNSLINNVSQEIWHLKIPLKIKIFLWFLKRRGGQNKVDMLLAGAAALCWALWLTRNDILFNNCKPTYVLHALFRGPHWLCLWAQLQRIADKKEVVEAYKILESSAMELFSSFGWPFGKTQTHVGHGNVRRWEKTKYDDDHIPSSKLECINLRHTHTWRDFMGQARVDS</sequence>